<reference evidence="1 2" key="1">
    <citation type="submission" date="2018-11" db="EMBL/GenBank/DDBJ databases">
        <title>Complete genome sequencing of the Actinobacteria Serinibacter sp. K3-2.</title>
        <authorList>
            <person name="Rakitin A.L."/>
            <person name="Beletsky A.V."/>
            <person name="Mardanov A.V."/>
            <person name="Ravin N.V."/>
            <person name="Gromova A.S."/>
            <person name="Filippova S.N."/>
            <person name="Gal'Chenko V.F."/>
        </authorList>
    </citation>
    <scope>NUCLEOTIDE SEQUENCE [LARGE SCALE GENOMIC DNA]</scope>
    <source>
        <strain evidence="1 2">K3-2</strain>
    </source>
</reference>
<dbReference type="AlphaFoldDB" id="A0A4Z1DWC5"/>
<dbReference type="OrthoDB" id="5095936at2"/>
<evidence type="ECO:0000313" key="2">
    <source>
        <dbReference type="Proteomes" id="UP000297318"/>
    </source>
</evidence>
<dbReference type="InterPro" id="IPR029058">
    <property type="entry name" value="AB_hydrolase_fold"/>
</dbReference>
<gene>
    <name evidence="1" type="ORF">SERN_2828</name>
</gene>
<dbReference type="EMBL" id="RHPJ01000005">
    <property type="protein sequence ID" value="TGO03816.1"/>
    <property type="molecule type" value="Genomic_DNA"/>
</dbReference>
<dbReference type="Gene3D" id="3.40.50.1820">
    <property type="entry name" value="alpha/beta hydrolase"/>
    <property type="match status" value="1"/>
</dbReference>
<proteinExistence type="predicted"/>
<dbReference type="Proteomes" id="UP000297318">
    <property type="component" value="Unassembled WGS sequence"/>
</dbReference>
<keyword evidence="2" id="KW-1185">Reference proteome</keyword>
<dbReference type="SUPFAM" id="SSF53474">
    <property type="entry name" value="alpha/beta-Hydrolases"/>
    <property type="match status" value="1"/>
</dbReference>
<organism evidence="1 2">
    <name type="scientific">Serinibacter arcticus</name>
    <dbReference type="NCBI Taxonomy" id="1655435"/>
    <lineage>
        <taxon>Bacteria</taxon>
        <taxon>Bacillati</taxon>
        <taxon>Actinomycetota</taxon>
        <taxon>Actinomycetes</taxon>
        <taxon>Micrococcales</taxon>
        <taxon>Beutenbergiaceae</taxon>
        <taxon>Serinibacter</taxon>
    </lineage>
</organism>
<comment type="caution">
    <text evidence="1">The sequence shown here is derived from an EMBL/GenBank/DDBJ whole genome shotgun (WGS) entry which is preliminary data.</text>
</comment>
<accession>A0A4Z1DWC5</accession>
<name>A0A4Z1DWC5_9MICO</name>
<sequence>MSALVVATDSVEIDALALDLEIARSCAATALVDLTGARVRVLGVSDTPDGARGAALNAVGLAMAAVTSLEGAMVDRAAALREATRVYEGAEEAATPEMPSWFSPLLGPFGWAVGIGEALGSAAWAAVAGEPIFPGERMARLVDALGVDRLASVTQIVAPHLPAGATFPFLPPSILAASPAQRAVVLQPPGGPLGEPAAGGLTDLARRVGLVDDEAEGGTGVVEVQKIVQPDGTVSWTVAVHGAKSISPSQPFSWQETVGTYVGAGSTGETLIVAAMEEAGVGPGEAVILAGHSFGGMAVTRLASNADFRRRFDVRGVATFGAPVSHMPAPPPGVATINVAHAEDPVAGLSGDVGGREGGPAENEVLVTRELDGSGHGTDPATAHDMDVYEETAAMVESEPLAQLHDWERALAPHWAGEGATVTATTHRGSVG</sequence>
<protein>
    <submittedName>
        <fullName evidence="1">Uncharacterized protein</fullName>
    </submittedName>
</protein>
<dbReference type="RefSeq" id="WP_135850845.1">
    <property type="nucleotide sequence ID" value="NZ_RHPJ01000005.1"/>
</dbReference>
<evidence type="ECO:0000313" key="1">
    <source>
        <dbReference type="EMBL" id="TGO03816.1"/>
    </source>
</evidence>